<name>A0AAN6DQN4_9EURO</name>
<dbReference type="Proteomes" id="UP001203852">
    <property type="component" value="Unassembled WGS sequence"/>
</dbReference>
<dbReference type="InterPro" id="IPR029510">
    <property type="entry name" value="Ald_DH_CS_GLU"/>
</dbReference>
<dbReference type="Gene3D" id="3.40.309.10">
    <property type="entry name" value="Aldehyde Dehydrogenase, Chain A, domain 2"/>
    <property type="match status" value="1"/>
</dbReference>
<evidence type="ECO:0000313" key="8">
    <source>
        <dbReference type="EMBL" id="KAI1609559.1"/>
    </source>
</evidence>
<evidence type="ECO:0000259" key="7">
    <source>
        <dbReference type="Pfam" id="PF00171"/>
    </source>
</evidence>
<protein>
    <recommendedName>
        <fullName evidence="3">aldehyde dehydrogenase (NAD(+))</fullName>
        <ecNumber evidence="3">1.2.1.3</ecNumber>
    </recommendedName>
</protein>
<dbReference type="InterPro" id="IPR016162">
    <property type="entry name" value="Ald_DH_N"/>
</dbReference>
<dbReference type="GO" id="GO:0004029">
    <property type="term" value="F:aldehyde dehydrogenase (NAD+) activity"/>
    <property type="evidence" value="ECO:0007669"/>
    <property type="project" value="UniProtKB-EC"/>
</dbReference>
<evidence type="ECO:0000313" key="9">
    <source>
        <dbReference type="Proteomes" id="UP001203852"/>
    </source>
</evidence>
<dbReference type="Gene3D" id="3.40.605.10">
    <property type="entry name" value="Aldehyde Dehydrogenase, Chain A, domain 1"/>
    <property type="match status" value="1"/>
</dbReference>
<comment type="caution">
    <text evidence="8">The sequence shown here is derived from an EMBL/GenBank/DDBJ whole genome shotgun (WGS) entry which is preliminary data.</text>
</comment>
<organism evidence="8 9">
    <name type="scientific">Exophiala viscosa</name>
    <dbReference type="NCBI Taxonomy" id="2486360"/>
    <lineage>
        <taxon>Eukaryota</taxon>
        <taxon>Fungi</taxon>
        <taxon>Dikarya</taxon>
        <taxon>Ascomycota</taxon>
        <taxon>Pezizomycotina</taxon>
        <taxon>Eurotiomycetes</taxon>
        <taxon>Chaetothyriomycetidae</taxon>
        <taxon>Chaetothyriales</taxon>
        <taxon>Herpotrichiellaceae</taxon>
        <taxon>Exophiala</taxon>
    </lineage>
</organism>
<evidence type="ECO:0000256" key="2">
    <source>
        <dbReference type="ARBA" id="ARBA00023002"/>
    </source>
</evidence>
<dbReference type="FunFam" id="3.40.309.10:FF:000009">
    <property type="entry name" value="Aldehyde dehydrogenase A"/>
    <property type="match status" value="1"/>
</dbReference>
<dbReference type="EC" id="1.2.1.3" evidence="3"/>
<proteinExistence type="inferred from homology"/>
<evidence type="ECO:0000256" key="5">
    <source>
        <dbReference type="PROSITE-ProRule" id="PRU10007"/>
    </source>
</evidence>
<sequence>MSPSKLETISFDTFANIVNGQSRSSKTTYHGVDPTTKQPNWEAPVASAEDVEDAVAAVNKAFEQWKTTTWEFRSARMVRFKEIFEAYKSEMVDLLIKETGKPPAGATIEFDSCLAVFDWHIKMEEPQGEVIDTPEKRVVNRFVPLGVVAAICPWNFPLIHAMGKVLPAVLMGNTIIVHISQVVELANQIFPPGVIQVLGGDEKLGPALVEHPRIHKIACTGSTATGKKVLAAAAKTVKRCTLEMSGNDASIVLPDADIGEAAQKVALGAFINTSQVCTATKRIYVHSSIYDIFLAVLVQIAQSLKVGAPDEEGVVLGPVQNEMQYERVKHFFRDSQAAGYKFALGSGDVADSKGFYVHPTIIDNPPDESLIVQEEPYGPIVPVLKYDDLEDAIRRANDTKSGLGASVHGKDPEVLAHVAERLEAGSVWINGLPFPSVEAHFGGWKESGMGTEFGRNGVLAYANTKAIHTFTSI</sequence>
<evidence type="ECO:0000256" key="6">
    <source>
        <dbReference type="RuleBase" id="RU003345"/>
    </source>
</evidence>
<dbReference type="AlphaFoldDB" id="A0AAN6DQN4"/>
<reference evidence="8" key="1">
    <citation type="journal article" date="2022" name="bioRxiv">
        <title>Deciphering the potential niche of two novel black yeast fungi from a biological soil crust based on their genomes, phenotypes, and melanin regulation.</title>
        <authorList>
            <consortium name="DOE Joint Genome Institute"/>
            <person name="Carr E.C."/>
            <person name="Barton Q."/>
            <person name="Grambo S."/>
            <person name="Sullivan M."/>
            <person name="Renfro C.M."/>
            <person name="Kuo A."/>
            <person name="Pangilinan J."/>
            <person name="Lipzen A."/>
            <person name="Keymanesh K."/>
            <person name="Savage E."/>
            <person name="Barry K."/>
            <person name="Grigoriev I.V."/>
            <person name="Riekhof W.R."/>
            <person name="Harris S.S."/>
        </authorList>
    </citation>
    <scope>NUCLEOTIDE SEQUENCE</scope>
    <source>
        <strain evidence="8">JF 03-4F</strain>
    </source>
</reference>
<feature type="domain" description="Aldehyde dehydrogenase" evidence="7">
    <location>
        <begin position="25"/>
        <end position="467"/>
    </location>
</feature>
<gene>
    <name evidence="8" type="ORF">EDD36DRAFT_387503</name>
</gene>
<dbReference type="CDD" id="cd07106">
    <property type="entry name" value="ALDH_AldA-AAD23400"/>
    <property type="match status" value="1"/>
</dbReference>
<dbReference type="InterPro" id="IPR015590">
    <property type="entry name" value="Aldehyde_DH_dom"/>
</dbReference>
<evidence type="ECO:0000256" key="3">
    <source>
        <dbReference type="ARBA" id="ARBA00024226"/>
    </source>
</evidence>
<dbReference type="InterPro" id="IPR016163">
    <property type="entry name" value="Ald_DH_C"/>
</dbReference>
<keyword evidence="2 6" id="KW-0560">Oxidoreductase</keyword>
<accession>A0AAN6DQN4</accession>
<dbReference type="InterPro" id="IPR016161">
    <property type="entry name" value="Ald_DH/histidinol_DH"/>
</dbReference>
<dbReference type="EMBL" id="MU404360">
    <property type="protein sequence ID" value="KAI1609559.1"/>
    <property type="molecule type" value="Genomic_DNA"/>
</dbReference>
<feature type="active site" evidence="5">
    <location>
        <position position="243"/>
    </location>
</feature>
<dbReference type="Pfam" id="PF00171">
    <property type="entry name" value="Aldedh"/>
    <property type="match status" value="1"/>
</dbReference>
<comment type="catalytic activity">
    <reaction evidence="4">
        <text>an aldehyde + NAD(+) + H2O = a carboxylate + NADH + 2 H(+)</text>
        <dbReference type="Rhea" id="RHEA:16185"/>
        <dbReference type="ChEBI" id="CHEBI:15377"/>
        <dbReference type="ChEBI" id="CHEBI:15378"/>
        <dbReference type="ChEBI" id="CHEBI:17478"/>
        <dbReference type="ChEBI" id="CHEBI:29067"/>
        <dbReference type="ChEBI" id="CHEBI:57540"/>
        <dbReference type="ChEBI" id="CHEBI:57945"/>
        <dbReference type="EC" id="1.2.1.3"/>
    </reaction>
</comment>
<keyword evidence="9" id="KW-1185">Reference proteome</keyword>
<evidence type="ECO:0000256" key="4">
    <source>
        <dbReference type="ARBA" id="ARBA00049194"/>
    </source>
</evidence>
<dbReference type="PROSITE" id="PS00687">
    <property type="entry name" value="ALDEHYDE_DEHYDR_GLU"/>
    <property type="match status" value="1"/>
</dbReference>
<dbReference type="PANTHER" id="PTHR11699">
    <property type="entry name" value="ALDEHYDE DEHYDROGENASE-RELATED"/>
    <property type="match status" value="1"/>
</dbReference>
<comment type="similarity">
    <text evidence="1 6">Belongs to the aldehyde dehydrogenase family.</text>
</comment>
<evidence type="ECO:0000256" key="1">
    <source>
        <dbReference type="ARBA" id="ARBA00009986"/>
    </source>
</evidence>
<dbReference type="SUPFAM" id="SSF53720">
    <property type="entry name" value="ALDH-like"/>
    <property type="match status" value="1"/>
</dbReference>
<dbReference type="InterPro" id="IPR044086">
    <property type="entry name" value="LUC3-like"/>
</dbReference>